<evidence type="ECO:0000256" key="2">
    <source>
        <dbReference type="ARBA" id="ARBA00022692"/>
    </source>
</evidence>
<organism evidence="7 8">
    <name type="scientific">Zingiber officinale</name>
    <name type="common">Ginger</name>
    <name type="synonym">Amomum zingiber</name>
    <dbReference type="NCBI Taxonomy" id="94328"/>
    <lineage>
        <taxon>Eukaryota</taxon>
        <taxon>Viridiplantae</taxon>
        <taxon>Streptophyta</taxon>
        <taxon>Embryophyta</taxon>
        <taxon>Tracheophyta</taxon>
        <taxon>Spermatophyta</taxon>
        <taxon>Magnoliopsida</taxon>
        <taxon>Liliopsida</taxon>
        <taxon>Zingiberales</taxon>
        <taxon>Zingiberaceae</taxon>
        <taxon>Zingiber</taxon>
    </lineage>
</organism>
<dbReference type="InterPro" id="IPR015943">
    <property type="entry name" value="WD40/YVTN_repeat-like_dom_sf"/>
</dbReference>
<accession>A0A8J5FPX2</accession>
<feature type="compositionally biased region" description="Polar residues" evidence="6">
    <location>
        <begin position="200"/>
        <end position="211"/>
    </location>
</feature>
<evidence type="ECO:0000313" key="8">
    <source>
        <dbReference type="Proteomes" id="UP000734854"/>
    </source>
</evidence>
<keyword evidence="4" id="KW-1133">Transmembrane helix</keyword>
<comment type="subcellular location">
    <subcellularLocation>
        <location evidence="1">Membrane</location>
        <topology evidence="1">Single-pass membrane protein</topology>
    </subcellularLocation>
</comment>
<name>A0A8J5FPX2_ZINOF</name>
<dbReference type="Proteomes" id="UP000734854">
    <property type="component" value="Unassembled WGS sequence"/>
</dbReference>
<dbReference type="InterPro" id="IPR013517">
    <property type="entry name" value="FG-GAP"/>
</dbReference>
<evidence type="ECO:0008006" key="9">
    <source>
        <dbReference type="Google" id="ProtNLM"/>
    </source>
</evidence>
<evidence type="ECO:0000256" key="5">
    <source>
        <dbReference type="ARBA" id="ARBA00023136"/>
    </source>
</evidence>
<proteinExistence type="predicted"/>
<sequence>MRPSDLPLLLLSLVEPFDQTSDGKLEIVVPSFVHYLEVLEGSDGDKMSGWPAFHQSTIHSSPLLYDIDKDGTREIALATYDGVVNFFRVSGYLMMDKLEVPRRKVRKNWYAGLDPDPVDCSHTDVHDDLISKEASAKNSISHINGSMNGPNNYDSTNIVNNLSMNTSKLEDRGKLDFAQTSQYNGVSSNLNDTIKRDTSLENGTEENQTQTQRRLLEEIDNQGAHDGHSKDHNTGDGVQGATVENDQELEEEVIADIDNDGTKEMVVVVSYFFDREYYDNPEHSAELGGINIEKYVASGIVVFNLDTKQVKWIQDLDLSVDSGNFHAYVYSSPTVVDLDGDGKLDILVGTSYGLFYILDHHGQVRNKFSLEMAEIQAPTVAADINDDGKIEIVIVDTHGNVAAWTAQGEEIWEVHLKSLIPQIPCRRRSESRDFTKEVGRFIFSGGSLSRSILSVVESSPVDGVPEAVKIHLSGVSNSGRSSSSSSSASVLQFRQNLLKQIQD</sequence>
<dbReference type="Pfam" id="PF01839">
    <property type="entry name" value="FG-GAP"/>
    <property type="match status" value="1"/>
</dbReference>
<protein>
    <recommendedName>
        <fullName evidence="9">Protein DEFECTIVE IN EXINE FORMATION 1-like</fullName>
    </recommendedName>
</protein>
<evidence type="ECO:0000256" key="3">
    <source>
        <dbReference type="ARBA" id="ARBA00022729"/>
    </source>
</evidence>
<dbReference type="PANTHER" id="PTHR21419">
    <property type="match status" value="1"/>
</dbReference>
<dbReference type="SUPFAM" id="SSF69318">
    <property type="entry name" value="Integrin alpha N-terminal domain"/>
    <property type="match status" value="1"/>
</dbReference>
<dbReference type="Gene3D" id="2.130.10.10">
    <property type="entry name" value="YVTN repeat-like/Quinoprotein amine dehydrogenase"/>
    <property type="match status" value="1"/>
</dbReference>
<feature type="region of interest" description="Disordered" evidence="6">
    <location>
        <begin position="186"/>
        <end position="211"/>
    </location>
</feature>
<reference evidence="7 8" key="1">
    <citation type="submission" date="2020-08" db="EMBL/GenBank/DDBJ databases">
        <title>Plant Genome Project.</title>
        <authorList>
            <person name="Zhang R.-G."/>
        </authorList>
    </citation>
    <scope>NUCLEOTIDE SEQUENCE [LARGE SCALE GENOMIC DNA]</scope>
    <source>
        <tissue evidence="7">Rhizome</tissue>
    </source>
</reference>
<dbReference type="GO" id="GO:0016020">
    <property type="term" value="C:membrane"/>
    <property type="evidence" value="ECO:0007669"/>
    <property type="project" value="UniProtKB-SubCell"/>
</dbReference>
<keyword evidence="8" id="KW-1185">Reference proteome</keyword>
<evidence type="ECO:0000256" key="4">
    <source>
        <dbReference type="ARBA" id="ARBA00022989"/>
    </source>
</evidence>
<dbReference type="EMBL" id="JACMSC010000013">
    <property type="protein sequence ID" value="KAG6492956.1"/>
    <property type="molecule type" value="Genomic_DNA"/>
</dbReference>
<gene>
    <name evidence="7" type="ORF">ZIOFF_047927</name>
</gene>
<comment type="caution">
    <text evidence="7">The sequence shown here is derived from an EMBL/GenBank/DDBJ whole genome shotgun (WGS) entry which is preliminary data.</text>
</comment>
<keyword evidence="5" id="KW-0472">Membrane</keyword>
<keyword evidence="3" id="KW-0732">Signal</keyword>
<dbReference type="InterPro" id="IPR028994">
    <property type="entry name" value="Integrin_alpha_N"/>
</dbReference>
<keyword evidence="2" id="KW-0812">Transmembrane</keyword>
<evidence type="ECO:0000256" key="6">
    <source>
        <dbReference type="SAM" id="MobiDB-lite"/>
    </source>
</evidence>
<dbReference type="AlphaFoldDB" id="A0A8J5FPX2"/>
<evidence type="ECO:0000313" key="7">
    <source>
        <dbReference type="EMBL" id="KAG6492956.1"/>
    </source>
</evidence>
<dbReference type="InterPro" id="IPR045232">
    <property type="entry name" value="FAM234"/>
</dbReference>
<evidence type="ECO:0000256" key="1">
    <source>
        <dbReference type="ARBA" id="ARBA00004167"/>
    </source>
</evidence>
<dbReference type="PANTHER" id="PTHR21419:SF23">
    <property type="entry name" value="PROTEIN DEFECTIVE IN EXINE FORMATION 1"/>
    <property type="match status" value="1"/>
</dbReference>